<feature type="compositionally biased region" description="Acidic residues" evidence="1">
    <location>
        <begin position="45"/>
        <end position="59"/>
    </location>
</feature>
<name>A0A3N4HF87_ASCIM</name>
<dbReference type="EMBL" id="ML120040">
    <property type="protein sequence ID" value="RPA70830.1"/>
    <property type="molecule type" value="Genomic_DNA"/>
</dbReference>
<dbReference type="EMBL" id="ML119830">
    <property type="protein sequence ID" value="RPA73202.1"/>
    <property type="molecule type" value="Genomic_DNA"/>
</dbReference>
<dbReference type="Proteomes" id="UP000275078">
    <property type="component" value="Unassembled WGS sequence"/>
</dbReference>
<feature type="region of interest" description="Disordered" evidence="1">
    <location>
        <begin position="34"/>
        <end position="83"/>
    </location>
</feature>
<gene>
    <name evidence="4" type="ORF">BJ508DRAFT_334328</name>
    <name evidence="3" type="ORF">BJ508DRAFT_334596</name>
    <name evidence="2" type="ORF">BJ508DRAFT_336742</name>
</gene>
<feature type="region of interest" description="Disordered" evidence="1">
    <location>
        <begin position="1"/>
        <end position="21"/>
    </location>
</feature>
<evidence type="ECO:0000256" key="1">
    <source>
        <dbReference type="SAM" id="MobiDB-lite"/>
    </source>
</evidence>
<evidence type="ECO:0000313" key="4">
    <source>
        <dbReference type="EMBL" id="RPA73202.1"/>
    </source>
</evidence>
<evidence type="ECO:0000313" key="5">
    <source>
        <dbReference type="Proteomes" id="UP000275078"/>
    </source>
</evidence>
<proteinExistence type="predicted"/>
<dbReference type="EMBL" id="ML119841">
    <property type="protein sequence ID" value="RPA72908.1"/>
    <property type="molecule type" value="Genomic_DNA"/>
</dbReference>
<protein>
    <submittedName>
        <fullName evidence="2">Uncharacterized protein</fullName>
    </submittedName>
</protein>
<evidence type="ECO:0000313" key="2">
    <source>
        <dbReference type="EMBL" id="RPA70830.1"/>
    </source>
</evidence>
<evidence type="ECO:0000313" key="3">
    <source>
        <dbReference type="EMBL" id="RPA72908.1"/>
    </source>
</evidence>
<accession>A0A3N4HF87</accession>
<dbReference type="AlphaFoldDB" id="A0A3N4HF87"/>
<keyword evidence="5" id="KW-1185">Reference proteome</keyword>
<sequence length="368" mass="41819">MNPQLAKRNALKRHREEEKQELDKAFATRYRAHYGHLPSTLVNPDESDEDSDDEEEMFDLDGNPADNGVYKRPGRQTKKSASTTLRHGLRNEAIVYKDIPMKTVQDIQDGFALPALSRAVMQALKDEGRNANLRSEREFSSLGIALCFTVTLPKVLFNDPDDEVELQNIHCTGTFSWRKKQHSEPRNDCIAYEGIGRSERQDSHLGPDEVGQLKALFQLDLPLCPGQDRVHHGRYAAIRPMRIVPRRNKQQAVRAFTVFEWANRRDENDLLVIRIESITRAVCLVPILPTLAKVDRIPKGSSRHYEAPAGIFASAERFILNNRVDPETFNTYYAHTTHDDIILSDKGSFSDAELDENHSDSNEDPNSS</sequence>
<reference evidence="2 5" key="1">
    <citation type="journal article" date="2018" name="Nat. Ecol. Evol.">
        <title>Pezizomycetes genomes reveal the molecular basis of ectomycorrhizal truffle lifestyle.</title>
        <authorList>
            <person name="Murat C."/>
            <person name="Payen T."/>
            <person name="Noel B."/>
            <person name="Kuo A."/>
            <person name="Morin E."/>
            <person name="Chen J."/>
            <person name="Kohler A."/>
            <person name="Krizsan K."/>
            <person name="Balestrini R."/>
            <person name="Da Silva C."/>
            <person name="Montanini B."/>
            <person name="Hainaut M."/>
            <person name="Levati E."/>
            <person name="Barry K.W."/>
            <person name="Belfiori B."/>
            <person name="Cichocki N."/>
            <person name="Clum A."/>
            <person name="Dockter R.B."/>
            <person name="Fauchery L."/>
            <person name="Guy J."/>
            <person name="Iotti M."/>
            <person name="Le Tacon F."/>
            <person name="Lindquist E.A."/>
            <person name="Lipzen A."/>
            <person name="Malagnac F."/>
            <person name="Mello A."/>
            <person name="Molinier V."/>
            <person name="Miyauchi S."/>
            <person name="Poulain J."/>
            <person name="Riccioni C."/>
            <person name="Rubini A."/>
            <person name="Sitrit Y."/>
            <person name="Splivallo R."/>
            <person name="Traeger S."/>
            <person name="Wang M."/>
            <person name="Zifcakova L."/>
            <person name="Wipf D."/>
            <person name="Zambonelli A."/>
            <person name="Paolocci F."/>
            <person name="Nowrousian M."/>
            <person name="Ottonello S."/>
            <person name="Baldrian P."/>
            <person name="Spatafora J.W."/>
            <person name="Henrissat B."/>
            <person name="Nagy L.G."/>
            <person name="Aury J.M."/>
            <person name="Wincker P."/>
            <person name="Grigoriev I.V."/>
            <person name="Bonfante P."/>
            <person name="Martin F.M."/>
        </authorList>
    </citation>
    <scope>NUCLEOTIDE SEQUENCE [LARGE SCALE GENOMIC DNA]</scope>
    <source>
        <strain evidence="2 5">RN42</strain>
    </source>
</reference>
<organism evidence="2 5">
    <name type="scientific">Ascobolus immersus RN42</name>
    <dbReference type="NCBI Taxonomy" id="1160509"/>
    <lineage>
        <taxon>Eukaryota</taxon>
        <taxon>Fungi</taxon>
        <taxon>Dikarya</taxon>
        <taxon>Ascomycota</taxon>
        <taxon>Pezizomycotina</taxon>
        <taxon>Pezizomycetes</taxon>
        <taxon>Pezizales</taxon>
        <taxon>Ascobolaceae</taxon>
        <taxon>Ascobolus</taxon>
    </lineage>
</organism>